<dbReference type="ESTHER" id="9gamm-a0a2u9t6h6">
    <property type="family name" value="5_AlphaBeta_hydrolase"/>
</dbReference>
<evidence type="ECO:0000313" key="4">
    <source>
        <dbReference type="EMBL" id="AWV06544.1"/>
    </source>
</evidence>
<dbReference type="InterPro" id="IPR029058">
    <property type="entry name" value="AB_hydrolase_fold"/>
</dbReference>
<keyword evidence="5" id="KW-1185">Reference proteome</keyword>
<dbReference type="InterPro" id="IPR001375">
    <property type="entry name" value="Peptidase_S9_cat"/>
</dbReference>
<dbReference type="InterPro" id="IPR050955">
    <property type="entry name" value="Plant_Biomass_Hydrol_Est"/>
</dbReference>
<dbReference type="Gene3D" id="3.40.50.1820">
    <property type="entry name" value="alpha/beta hydrolase"/>
    <property type="match status" value="1"/>
</dbReference>
<evidence type="ECO:0000259" key="3">
    <source>
        <dbReference type="Pfam" id="PF00326"/>
    </source>
</evidence>
<dbReference type="PANTHER" id="PTHR43037">
    <property type="entry name" value="UNNAMED PRODUCT-RELATED"/>
    <property type="match status" value="1"/>
</dbReference>
<dbReference type="GO" id="GO:0006508">
    <property type="term" value="P:proteolysis"/>
    <property type="evidence" value="ECO:0007669"/>
    <property type="project" value="InterPro"/>
</dbReference>
<gene>
    <name evidence="4" type="ORF">C9I47_0823</name>
</gene>
<dbReference type="Proteomes" id="UP000249447">
    <property type="component" value="Chromosome"/>
</dbReference>
<protein>
    <submittedName>
        <fullName evidence="4">Phospholipase</fullName>
    </submittedName>
</protein>
<name>A0A2U9T6H6_9GAMM</name>
<feature type="signal peptide" evidence="2">
    <location>
        <begin position="1"/>
        <end position="19"/>
    </location>
</feature>
<dbReference type="PANTHER" id="PTHR43037:SF1">
    <property type="entry name" value="BLL1128 PROTEIN"/>
    <property type="match status" value="1"/>
</dbReference>
<organism evidence="4 5">
    <name type="scientific">Marilutibacter maris</name>
    <dbReference type="NCBI Taxonomy" id="1605891"/>
    <lineage>
        <taxon>Bacteria</taxon>
        <taxon>Pseudomonadati</taxon>
        <taxon>Pseudomonadota</taxon>
        <taxon>Gammaproteobacteria</taxon>
        <taxon>Lysobacterales</taxon>
        <taxon>Lysobacteraceae</taxon>
        <taxon>Marilutibacter</taxon>
    </lineage>
</organism>
<dbReference type="KEGG" id="lmb:C9I47_0823"/>
<feature type="chain" id="PRO_5016053170" evidence="2">
    <location>
        <begin position="20"/>
        <end position="281"/>
    </location>
</feature>
<feature type="domain" description="Peptidase S9 prolyl oligopeptidase catalytic" evidence="3">
    <location>
        <begin position="136"/>
        <end position="275"/>
    </location>
</feature>
<reference evidence="4 5" key="1">
    <citation type="submission" date="2018-05" db="EMBL/GenBank/DDBJ databases">
        <title>The complete genome of Lysobacter maris HZ9B, a marine bacterium antagonistic against terrestrial plant pathogens.</title>
        <authorList>
            <person name="Zhang X.-Q."/>
        </authorList>
    </citation>
    <scope>NUCLEOTIDE SEQUENCE [LARGE SCALE GENOMIC DNA]</scope>
    <source>
        <strain evidence="4 5">HZ9B</strain>
    </source>
</reference>
<accession>A0A2U9T6H6</accession>
<sequence length="281" mass="30314">MPLTLRRTLSLMATSMLLALTVACTTTPSASRSADASSEPVAAGEFVRRTVRLDGVERVYQVFVPASTRLQDAAGRRPVVLFLHGSGERGADGDKQTAVGLGPFLRAHAQRFPAIVVFPQSPAERSWDGDVAAMALATLDAATAEFGGDPDRTYLTGLSRGGYGTWELALLQPQRFAALAPVCGGITSPRAESPLAVEAVAGAADPFEATATRLHHLPVWIFHGGRDDVVPPQQSRRMHAALQAAGADVRYTEFPDANHNAWDATYNYAPMWDWMFGQRRR</sequence>
<keyword evidence="1 2" id="KW-0732">Signal</keyword>
<proteinExistence type="predicted"/>
<dbReference type="PROSITE" id="PS51257">
    <property type="entry name" value="PROKAR_LIPOPROTEIN"/>
    <property type="match status" value="1"/>
</dbReference>
<dbReference type="SUPFAM" id="SSF53474">
    <property type="entry name" value="alpha/beta-Hydrolases"/>
    <property type="match status" value="1"/>
</dbReference>
<dbReference type="AlphaFoldDB" id="A0A2U9T6H6"/>
<evidence type="ECO:0000313" key="5">
    <source>
        <dbReference type="Proteomes" id="UP000249447"/>
    </source>
</evidence>
<dbReference type="Pfam" id="PF00326">
    <property type="entry name" value="Peptidase_S9"/>
    <property type="match status" value="1"/>
</dbReference>
<evidence type="ECO:0000256" key="2">
    <source>
        <dbReference type="SAM" id="SignalP"/>
    </source>
</evidence>
<dbReference type="EMBL" id="CP029843">
    <property type="protein sequence ID" value="AWV06544.1"/>
    <property type="molecule type" value="Genomic_DNA"/>
</dbReference>
<evidence type="ECO:0000256" key="1">
    <source>
        <dbReference type="ARBA" id="ARBA00022729"/>
    </source>
</evidence>
<dbReference type="RefSeq" id="WP_190238606.1">
    <property type="nucleotide sequence ID" value="NZ_CP029843.1"/>
</dbReference>
<dbReference type="GO" id="GO:0008236">
    <property type="term" value="F:serine-type peptidase activity"/>
    <property type="evidence" value="ECO:0007669"/>
    <property type="project" value="InterPro"/>
</dbReference>